<proteinExistence type="predicted"/>
<accession>A0ABV8CGS7</accession>
<comment type="caution">
    <text evidence="1">The sequence shown here is derived from an EMBL/GenBank/DDBJ whole genome shotgun (WGS) entry which is preliminary data.</text>
</comment>
<evidence type="ECO:0008006" key="3">
    <source>
        <dbReference type="Google" id="ProtNLM"/>
    </source>
</evidence>
<dbReference type="RefSeq" id="WP_382343625.1">
    <property type="nucleotide sequence ID" value="NZ_JBHSAB010000023.1"/>
</dbReference>
<organism evidence="1 2">
    <name type="scientific">Legionella dresdenensis</name>
    <dbReference type="NCBI Taxonomy" id="450200"/>
    <lineage>
        <taxon>Bacteria</taxon>
        <taxon>Pseudomonadati</taxon>
        <taxon>Pseudomonadota</taxon>
        <taxon>Gammaproteobacteria</taxon>
        <taxon>Legionellales</taxon>
        <taxon>Legionellaceae</taxon>
        <taxon>Legionella</taxon>
    </lineage>
</organism>
<name>A0ABV8CGS7_9GAMM</name>
<evidence type="ECO:0000313" key="2">
    <source>
        <dbReference type="Proteomes" id="UP001595758"/>
    </source>
</evidence>
<sequence length="438" mass="49332">MKLIEAIQTNNFTTAMLLINKNEELTPECIESAYKTGNIIIIRDIFLHAEQINMSEEVLNKLIDISLEAQEGLDGPASAAFSLAIGLHTRPSDAVLSYAIQKNYEVIMANLDRFKILPLHIEAAINAANCMILAPLLENYFKSNEPDSLSKELIKRAFDCGQAQNDFRIEDILIKCKVPVHANEELVKEAFIAEGDGEHLAFHGFKIINYHMNNNPDSNMLDQCISYGNHLRLKQLLERGVNITPASLALAIKRQDLRILGCLTEHFKDKVDELVKQSDVKSVFEAFRKLPAESVTLIKKQLEQMTPVEQEARGEQIEQLAQIEQVVQQEQAAPLDQATSGTQSQTASILTQIYAKAQNYHTATKSLRFFNQAIRIQEEKEPSKRLDSEVPPLPVIPYEIAERIAFNFFESNLYRPAEIKSLISDHYSKPAPSKPGTF</sequence>
<dbReference type="EMBL" id="JBHSAB010000023">
    <property type="protein sequence ID" value="MFC3909422.1"/>
    <property type="molecule type" value="Genomic_DNA"/>
</dbReference>
<evidence type="ECO:0000313" key="1">
    <source>
        <dbReference type="EMBL" id="MFC3909422.1"/>
    </source>
</evidence>
<keyword evidence="2" id="KW-1185">Reference proteome</keyword>
<reference evidence="2" key="1">
    <citation type="journal article" date="2019" name="Int. J. Syst. Evol. Microbiol.">
        <title>The Global Catalogue of Microorganisms (GCM) 10K type strain sequencing project: providing services to taxonomists for standard genome sequencing and annotation.</title>
        <authorList>
            <consortium name="The Broad Institute Genomics Platform"/>
            <consortium name="The Broad Institute Genome Sequencing Center for Infectious Disease"/>
            <person name="Wu L."/>
            <person name="Ma J."/>
        </authorList>
    </citation>
    <scope>NUCLEOTIDE SEQUENCE [LARGE SCALE GENOMIC DNA]</scope>
    <source>
        <strain evidence="2">CCUG 59858</strain>
    </source>
</reference>
<protein>
    <recommendedName>
        <fullName evidence="3">Ankyrin repeats (3 copies)</fullName>
    </recommendedName>
</protein>
<dbReference type="Proteomes" id="UP001595758">
    <property type="component" value="Unassembled WGS sequence"/>
</dbReference>
<gene>
    <name evidence="1" type="ORF">ACFORL_10100</name>
</gene>